<feature type="chain" id="PRO_5042257296" evidence="2">
    <location>
        <begin position="22"/>
        <end position="197"/>
    </location>
</feature>
<protein>
    <submittedName>
        <fullName evidence="3">Uncharacterized protein</fullName>
    </submittedName>
</protein>
<name>A0AAE1DSS4_9GAST</name>
<proteinExistence type="predicted"/>
<keyword evidence="1" id="KW-1133">Transmembrane helix</keyword>
<comment type="caution">
    <text evidence="3">The sequence shown here is derived from an EMBL/GenBank/DDBJ whole genome shotgun (WGS) entry which is preliminary data.</text>
</comment>
<sequence>MSPLYLCLAAMIVLAIGPVIGFNDHCKALSKCSQLSEKVVKDEVDNALCMKFKKNLDCLIEHVDLCDYKAAADAFKSSIPVMKKTVENCGRKEKGSLPKTEEVSEECFNLTSCFPVKLPTGNVDKETACREIPKMMECFNTGKDACDSEKVKEGHMNNMQAFKKMCNESGKSSASLIIVLISVCAVLILQGLTRSMA</sequence>
<feature type="signal peptide" evidence="2">
    <location>
        <begin position="1"/>
        <end position="21"/>
    </location>
</feature>
<dbReference type="EMBL" id="JAWDGP010002620">
    <property type="protein sequence ID" value="KAK3781589.1"/>
    <property type="molecule type" value="Genomic_DNA"/>
</dbReference>
<organism evidence="3 4">
    <name type="scientific">Elysia crispata</name>
    <name type="common">lettuce slug</name>
    <dbReference type="NCBI Taxonomy" id="231223"/>
    <lineage>
        <taxon>Eukaryota</taxon>
        <taxon>Metazoa</taxon>
        <taxon>Spiralia</taxon>
        <taxon>Lophotrochozoa</taxon>
        <taxon>Mollusca</taxon>
        <taxon>Gastropoda</taxon>
        <taxon>Heterobranchia</taxon>
        <taxon>Euthyneura</taxon>
        <taxon>Panpulmonata</taxon>
        <taxon>Sacoglossa</taxon>
        <taxon>Placobranchoidea</taxon>
        <taxon>Plakobranchidae</taxon>
        <taxon>Elysia</taxon>
    </lineage>
</organism>
<evidence type="ECO:0000313" key="3">
    <source>
        <dbReference type="EMBL" id="KAK3781589.1"/>
    </source>
</evidence>
<keyword evidence="1" id="KW-0472">Membrane</keyword>
<evidence type="ECO:0000313" key="4">
    <source>
        <dbReference type="Proteomes" id="UP001283361"/>
    </source>
</evidence>
<dbReference type="Proteomes" id="UP001283361">
    <property type="component" value="Unassembled WGS sequence"/>
</dbReference>
<gene>
    <name evidence="3" type="ORF">RRG08_006985</name>
</gene>
<dbReference type="AlphaFoldDB" id="A0AAE1DSS4"/>
<keyword evidence="4" id="KW-1185">Reference proteome</keyword>
<keyword evidence="1" id="KW-0812">Transmembrane</keyword>
<reference evidence="3" key="1">
    <citation type="journal article" date="2023" name="G3 (Bethesda)">
        <title>A reference genome for the long-term kleptoplast-retaining sea slug Elysia crispata morphotype clarki.</title>
        <authorList>
            <person name="Eastman K.E."/>
            <person name="Pendleton A.L."/>
            <person name="Shaikh M.A."/>
            <person name="Suttiyut T."/>
            <person name="Ogas R."/>
            <person name="Tomko P."/>
            <person name="Gavelis G."/>
            <person name="Widhalm J.R."/>
            <person name="Wisecaver J.H."/>
        </authorList>
    </citation>
    <scope>NUCLEOTIDE SEQUENCE</scope>
    <source>
        <strain evidence="3">ECLA1</strain>
    </source>
</reference>
<keyword evidence="2" id="KW-0732">Signal</keyword>
<feature type="transmembrane region" description="Helical" evidence="1">
    <location>
        <begin position="173"/>
        <end position="192"/>
    </location>
</feature>
<evidence type="ECO:0000256" key="1">
    <source>
        <dbReference type="SAM" id="Phobius"/>
    </source>
</evidence>
<evidence type="ECO:0000256" key="2">
    <source>
        <dbReference type="SAM" id="SignalP"/>
    </source>
</evidence>
<accession>A0AAE1DSS4</accession>